<evidence type="ECO:0000256" key="2">
    <source>
        <dbReference type="ARBA" id="ARBA00004818"/>
    </source>
</evidence>
<dbReference type="InterPro" id="IPR023198">
    <property type="entry name" value="PGP-like_dom2"/>
</dbReference>
<evidence type="ECO:0000256" key="4">
    <source>
        <dbReference type="ARBA" id="ARBA00013078"/>
    </source>
</evidence>
<comment type="similarity">
    <text evidence="3">Belongs to the HAD-like hydrolase superfamily. CbbY/CbbZ/Gph/YieH family.</text>
</comment>
<gene>
    <name evidence="5" type="ORF">E8L03_06020</name>
</gene>
<dbReference type="EC" id="3.1.3.18" evidence="4"/>
<dbReference type="InterPro" id="IPR006439">
    <property type="entry name" value="HAD-SF_hydro_IA"/>
</dbReference>
<dbReference type="Gene3D" id="1.10.150.240">
    <property type="entry name" value="Putative phosphatase, domain 2"/>
    <property type="match status" value="1"/>
</dbReference>
<reference evidence="5 6" key="1">
    <citation type="submission" date="2019-04" db="EMBL/GenBank/DDBJ databases">
        <title>Isolation and culture of sulfate reducing bacteria from the cold seep of the South China Sea.</title>
        <authorList>
            <person name="Sun C."/>
            <person name="Liu R."/>
        </authorList>
    </citation>
    <scope>NUCLEOTIDE SEQUENCE [LARGE SCALE GENOMIC DNA]</scope>
    <source>
        <strain evidence="5 6">CS1</strain>
    </source>
</reference>
<comment type="catalytic activity">
    <reaction evidence="1">
        <text>2-phosphoglycolate + H2O = glycolate + phosphate</text>
        <dbReference type="Rhea" id="RHEA:14369"/>
        <dbReference type="ChEBI" id="CHEBI:15377"/>
        <dbReference type="ChEBI" id="CHEBI:29805"/>
        <dbReference type="ChEBI" id="CHEBI:43474"/>
        <dbReference type="ChEBI" id="CHEBI:58033"/>
        <dbReference type="EC" id="3.1.3.18"/>
    </reaction>
</comment>
<evidence type="ECO:0000256" key="1">
    <source>
        <dbReference type="ARBA" id="ARBA00000830"/>
    </source>
</evidence>
<dbReference type="Proteomes" id="UP000503251">
    <property type="component" value="Chromosome"/>
</dbReference>
<dbReference type="RefSeq" id="WP_171266836.1">
    <property type="nucleotide sequence ID" value="NZ_CP039543.1"/>
</dbReference>
<keyword evidence="6" id="KW-1185">Reference proteome</keyword>
<dbReference type="PANTHER" id="PTHR43434">
    <property type="entry name" value="PHOSPHOGLYCOLATE PHOSPHATASE"/>
    <property type="match status" value="1"/>
</dbReference>
<dbReference type="NCBIfam" id="TIGR01509">
    <property type="entry name" value="HAD-SF-IA-v3"/>
    <property type="match status" value="1"/>
</dbReference>
<dbReference type="InterPro" id="IPR050155">
    <property type="entry name" value="HAD-like_hydrolase_sf"/>
</dbReference>
<comment type="pathway">
    <text evidence="2">Organic acid metabolism; glycolate biosynthesis; glycolate from 2-phosphoglycolate: step 1/1.</text>
</comment>
<dbReference type="InterPro" id="IPR023214">
    <property type="entry name" value="HAD_sf"/>
</dbReference>
<dbReference type="GO" id="GO:0016787">
    <property type="term" value="F:hydrolase activity"/>
    <property type="evidence" value="ECO:0007669"/>
    <property type="project" value="UniProtKB-KW"/>
</dbReference>
<dbReference type="SFLD" id="SFLDS00003">
    <property type="entry name" value="Haloacid_Dehalogenase"/>
    <property type="match status" value="1"/>
</dbReference>
<sequence length="234" mass="24796">MHYEPTPLLKPHAVLSGLEAVVFDFDGTLAELILDFAEMRRLVARTAAPFLSAEPAPGSTPVLEWLATLAAEAETLAVGSGAALTESALAAIETMEVESAARGILFPFTRPLLDDLRKRGLACGIITRNCSKAVRTVFPDVDEHLEVVLTRDDVPRPKPHPAHLLDAIRRMGVDSRATLMVGDHPMDMETARAAGTRSGGVASGRSTLDALSASGADIVAPDCAALFKPLLAPR</sequence>
<protein>
    <recommendedName>
        <fullName evidence="4">phosphoglycolate phosphatase</fullName>
        <ecNumber evidence="4">3.1.3.18</ecNumber>
    </recommendedName>
</protein>
<dbReference type="Gene3D" id="3.40.50.1000">
    <property type="entry name" value="HAD superfamily/HAD-like"/>
    <property type="match status" value="1"/>
</dbReference>
<dbReference type="InterPro" id="IPR036412">
    <property type="entry name" value="HAD-like_sf"/>
</dbReference>
<dbReference type="EMBL" id="CP039543">
    <property type="protein sequence ID" value="QJT08507.1"/>
    <property type="molecule type" value="Genomic_DNA"/>
</dbReference>
<evidence type="ECO:0000256" key="3">
    <source>
        <dbReference type="ARBA" id="ARBA00006171"/>
    </source>
</evidence>
<name>A0ABX6ND32_9BACT</name>
<keyword evidence="5" id="KW-0378">Hydrolase</keyword>
<dbReference type="SUPFAM" id="SSF56784">
    <property type="entry name" value="HAD-like"/>
    <property type="match status" value="1"/>
</dbReference>
<dbReference type="NCBIfam" id="TIGR01549">
    <property type="entry name" value="HAD-SF-IA-v1"/>
    <property type="match status" value="1"/>
</dbReference>
<evidence type="ECO:0000313" key="6">
    <source>
        <dbReference type="Proteomes" id="UP000503251"/>
    </source>
</evidence>
<accession>A0ABX6ND32</accession>
<proteinExistence type="inferred from homology"/>
<dbReference type="SFLD" id="SFLDG01129">
    <property type="entry name" value="C1.5:_HAD__Beta-PGM__Phosphata"/>
    <property type="match status" value="1"/>
</dbReference>
<evidence type="ECO:0000313" key="5">
    <source>
        <dbReference type="EMBL" id="QJT08507.1"/>
    </source>
</evidence>
<dbReference type="Pfam" id="PF00702">
    <property type="entry name" value="Hydrolase"/>
    <property type="match status" value="1"/>
</dbReference>
<dbReference type="PANTHER" id="PTHR43434:SF1">
    <property type="entry name" value="PHOSPHOGLYCOLATE PHOSPHATASE"/>
    <property type="match status" value="1"/>
</dbReference>
<organism evidence="5 6">
    <name type="scientific">Oceanidesulfovibrio marinus</name>
    <dbReference type="NCBI Taxonomy" id="370038"/>
    <lineage>
        <taxon>Bacteria</taxon>
        <taxon>Pseudomonadati</taxon>
        <taxon>Thermodesulfobacteriota</taxon>
        <taxon>Desulfovibrionia</taxon>
        <taxon>Desulfovibrionales</taxon>
        <taxon>Desulfovibrionaceae</taxon>
        <taxon>Oceanidesulfovibrio</taxon>
    </lineage>
</organism>